<dbReference type="EMBL" id="LSRQ01005815">
    <property type="protein sequence ID" value="OAY66962.1"/>
    <property type="molecule type" value="Genomic_DNA"/>
</dbReference>
<evidence type="ECO:0000256" key="4">
    <source>
        <dbReference type="ARBA" id="ARBA00023002"/>
    </source>
</evidence>
<keyword evidence="2" id="KW-0285">Flavoprotein</keyword>
<evidence type="ECO:0000313" key="7">
    <source>
        <dbReference type="Proteomes" id="UP000092600"/>
    </source>
</evidence>
<dbReference type="GO" id="GO:0004174">
    <property type="term" value="F:electron-transferring-flavoprotein dehydrogenase activity"/>
    <property type="evidence" value="ECO:0007669"/>
    <property type="project" value="TreeGrafter"/>
</dbReference>
<gene>
    <name evidence="6" type="ORF">ACMD2_25731</name>
</gene>
<dbReference type="PANTHER" id="PTHR43735">
    <property type="entry name" value="APOPTOSIS-INDUCING FACTOR 1"/>
    <property type="match status" value="1"/>
</dbReference>
<feature type="domain" description="FAD/NAD(P)-binding" evidence="5">
    <location>
        <begin position="433"/>
        <end position="586"/>
    </location>
</feature>
<protein>
    <submittedName>
        <fullName evidence="6">Apoptosis-inducing factor</fullName>
    </submittedName>
</protein>
<organism evidence="6 7">
    <name type="scientific">Ananas comosus</name>
    <name type="common">Pineapple</name>
    <name type="synonym">Ananas ananas</name>
    <dbReference type="NCBI Taxonomy" id="4615"/>
    <lineage>
        <taxon>Eukaryota</taxon>
        <taxon>Viridiplantae</taxon>
        <taxon>Streptophyta</taxon>
        <taxon>Embryophyta</taxon>
        <taxon>Tracheophyta</taxon>
        <taxon>Spermatophyta</taxon>
        <taxon>Magnoliopsida</taxon>
        <taxon>Liliopsida</taxon>
        <taxon>Poales</taxon>
        <taxon>Bromeliaceae</taxon>
        <taxon>Bromelioideae</taxon>
        <taxon>Ananas</taxon>
    </lineage>
</organism>
<evidence type="ECO:0000256" key="1">
    <source>
        <dbReference type="ARBA" id="ARBA00006442"/>
    </source>
</evidence>
<dbReference type="PANTHER" id="PTHR43735:SF3">
    <property type="entry name" value="FERROPTOSIS SUPPRESSOR PROTEIN 1"/>
    <property type="match status" value="1"/>
</dbReference>
<dbReference type="AlphaFoldDB" id="A0A199UQ59"/>
<evidence type="ECO:0000313" key="6">
    <source>
        <dbReference type="EMBL" id="OAY66962.1"/>
    </source>
</evidence>
<dbReference type="SUPFAM" id="SSF51905">
    <property type="entry name" value="FAD/NAD(P)-binding domain"/>
    <property type="match status" value="2"/>
</dbReference>
<dbReference type="STRING" id="4615.A0A199UQ59"/>
<evidence type="ECO:0000259" key="5">
    <source>
        <dbReference type="Pfam" id="PF07992"/>
    </source>
</evidence>
<evidence type="ECO:0000256" key="3">
    <source>
        <dbReference type="ARBA" id="ARBA00022827"/>
    </source>
</evidence>
<feature type="domain" description="FAD/NAD(P)-binding" evidence="5">
    <location>
        <begin position="87"/>
        <end position="243"/>
    </location>
</feature>
<reference evidence="6 7" key="1">
    <citation type="journal article" date="2016" name="DNA Res.">
        <title>The draft genome of MD-2 pineapple using hybrid error correction of long reads.</title>
        <authorList>
            <person name="Redwan R.M."/>
            <person name="Saidin A."/>
            <person name="Kumar S.V."/>
        </authorList>
    </citation>
    <scope>NUCLEOTIDE SEQUENCE [LARGE SCALE GENOMIC DNA]</scope>
    <source>
        <strain evidence="7">cv. MD2</strain>
        <tissue evidence="6">Leaf</tissue>
    </source>
</reference>
<dbReference type="InterPro" id="IPR023753">
    <property type="entry name" value="FAD/NAD-binding_dom"/>
</dbReference>
<proteinExistence type="inferred from homology"/>
<keyword evidence="3" id="KW-0274">FAD</keyword>
<dbReference type="Pfam" id="PF07992">
    <property type="entry name" value="Pyr_redox_2"/>
    <property type="match status" value="2"/>
</dbReference>
<comment type="similarity">
    <text evidence="1">Belongs to the FAD-dependent oxidoreductase family.</text>
</comment>
<keyword evidence="4" id="KW-0560">Oxidoreductase</keyword>
<sequence length="662" mass="72531">MNILTFSYHRGIGKEYFEIPWAYLRAMVEPPFAEKILIKHTDYLTNAVIVTSRAIGVTETEVLTDEGRSIPYDFLIVATDHEKIKSSSSVLIIGGGRRGVELAGEIASDYPEKKVTLVHKGSRLLEHLGPKASVKALKWLKKKDVEVLFEQTVDPGSVSEGQKEFKTSAGKPVAADCHFLCTGWPLASSWLQETVLGKSLDEHGRLMVDGNLRVKGQKNVFAIGDITNIKELKQGYVAQAHAAVVAKNVKLLMKGAKETKIVAYKAVSGFAVISLGRKSAVAQFPFATISGRVAAMTKSKDLFVAWTRKTMGNQTTKKRALLERLSGMEGGEREEKRRVVVIGGGVAGALLAKNLQFNSDLVLIDPNTLRSHGPTYEQWWSHVCREILIKQRLPHQCSNRHIACDRCNRNGGFDRWGPFGPIRLPRQNEKIKSSSSILIIGGGPTGVELAGEIATDYPGKKVTLVHKGSRLLEYIGPKASVKALKWLKEKNVEVLFQQTVDLDSISDGQKEFKTSAGKSVTADCHFVCIGRPLASSWLKETILGKSLDEHGRLMVDEKLRVNGQKNIFAIGDITNIKELKQGYLAQAHATLVAKNLKLIMKGVKETNLAAYKAGSAIAIVSLGRKSAVAQFPFATISGRVPGMIKSKDLFAARTRKTMGVDP</sequence>
<comment type="caution">
    <text evidence="6">The sequence shown here is derived from an EMBL/GenBank/DDBJ whole genome shotgun (WGS) entry which is preliminary data.</text>
</comment>
<evidence type="ECO:0000256" key="2">
    <source>
        <dbReference type="ARBA" id="ARBA00022630"/>
    </source>
</evidence>
<name>A0A199UQ59_ANACO</name>
<dbReference type="GO" id="GO:0005737">
    <property type="term" value="C:cytoplasm"/>
    <property type="evidence" value="ECO:0007669"/>
    <property type="project" value="TreeGrafter"/>
</dbReference>
<dbReference type="InterPro" id="IPR036188">
    <property type="entry name" value="FAD/NAD-bd_sf"/>
</dbReference>
<accession>A0A199UQ59</accession>
<dbReference type="Gene3D" id="3.50.50.100">
    <property type="match status" value="2"/>
</dbReference>
<dbReference type="Proteomes" id="UP000092600">
    <property type="component" value="Unassembled WGS sequence"/>
</dbReference>
<dbReference type="GO" id="GO:0050660">
    <property type="term" value="F:flavin adenine dinucleotide binding"/>
    <property type="evidence" value="ECO:0007669"/>
    <property type="project" value="TreeGrafter"/>
</dbReference>